<evidence type="ECO:0000313" key="1">
    <source>
        <dbReference type="EMBL" id="CAB1445875.1"/>
    </source>
</evidence>
<dbReference type="AlphaFoldDB" id="A0A9N7Z174"/>
<sequence length="116" mass="12576">MQCKGSSSKVEVWGEGGRVGQGCVALGSLQLDNKRNALMYRDMLTLRPFVHQLRKHVTSLPEVDALLTPIPERSEATGGAGGTITGRELTGLSCLFAPKRFNSPCSCKLHRVSICF</sequence>
<name>A0A9N7Z174_PLEPL</name>
<proteinExistence type="predicted"/>
<dbReference type="Proteomes" id="UP001153269">
    <property type="component" value="Unassembled WGS sequence"/>
</dbReference>
<comment type="caution">
    <text evidence="1">The sequence shown here is derived from an EMBL/GenBank/DDBJ whole genome shotgun (WGS) entry which is preliminary data.</text>
</comment>
<evidence type="ECO:0000313" key="2">
    <source>
        <dbReference type="Proteomes" id="UP001153269"/>
    </source>
</evidence>
<organism evidence="1 2">
    <name type="scientific">Pleuronectes platessa</name>
    <name type="common">European plaice</name>
    <dbReference type="NCBI Taxonomy" id="8262"/>
    <lineage>
        <taxon>Eukaryota</taxon>
        <taxon>Metazoa</taxon>
        <taxon>Chordata</taxon>
        <taxon>Craniata</taxon>
        <taxon>Vertebrata</taxon>
        <taxon>Euteleostomi</taxon>
        <taxon>Actinopterygii</taxon>
        <taxon>Neopterygii</taxon>
        <taxon>Teleostei</taxon>
        <taxon>Neoteleostei</taxon>
        <taxon>Acanthomorphata</taxon>
        <taxon>Carangaria</taxon>
        <taxon>Pleuronectiformes</taxon>
        <taxon>Pleuronectoidei</taxon>
        <taxon>Pleuronectidae</taxon>
        <taxon>Pleuronectes</taxon>
    </lineage>
</organism>
<dbReference type="EMBL" id="CADEAL010003813">
    <property type="protein sequence ID" value="CAB1445875.1"/>
    <property type="molecule type" value="Genomic_DNA"/>
</dbReference>
<accession>A0A9N7Z174</accession>
<gene>
    <name evidence="1" type="ORF">PLEPLA_LOCUS33618</name>
</gene>
<keyword evidence="2" id="KW-1185">Reference proteome</keyword>
<protein>
    <submittedName>
        <fullName evidence="1">Uncharacterized protein</fullName>
    </submittedName>
</protein>
<reference evidence="1" key="1">
    <citation type="submission" date="2020-03" db="EMBL/GenBank/DDBJ databases">
        <authorList>
            <person name="Weist P."/>
        </authorList>
    </citation>
    <scope>NUCLEOTIDE SEQUENCE</scope>
</reference>